<dbReference type="PANTHER" id="PTHR22807:SF30">
    <property type="entry name" value="28S RRNA (CYTOSINE(4447)-C(5))-METHYLTRANSFERASE-RELATED"/>
    <property type="match status" value="1"/>
</dbReference>
<dbReference type="InterPro" id="IPR001678">
    <property type="entry name" value="MeTrfase_RsmB-F_NOP2_dom"/>
</dbReference>
<evidence type="ECO:0000256" key="2">
    <source>
        <dbReference type="ARBA" id="ARBA00007494"/>
    </source>
</evidence>
<feature type="binding site" evidence="9">
    <location>
        <position position="463"/>
    </location>
    <ligand>
        <name>S-adenosyl-L-methionine</name>
        <dbReference type="ChEBI" id="CHEBI:59789"/>
    </ligand>
</feature>
<protein>
    <submittedName>
        <fullName evidence="12">NOL1/NOP2/sun family protein</fullName>
        <ecNumber evidence="12">2.1.1.-</ecNumber>
    </submittedName>
</protein>
<dbReference type="NCBIfam" id="TIGR00446">
    <property type="entry name" value="nop2p"/>
    <property type="match status" value="1"/>
</dbReference>
<dbReference type="PRINTS" id="PR02008">
    <property type="entry name" value="RCMTFAMILY"/>
</dbReference>
<dbReference type="OrthoDB" id="331151at2759"/>
<dbReference type="GO" id="GO:0005730">
    <property type="term" value="C:nucleolus"/>
    <property type="evidence" value="ECO:0007669"/>
    <property type="project" value="UniProtKB-SubCell"/>
</dbReference>
<evidence type="ECO:0000256" key="9">
    <source>
        <dbReference type="PROSITE-ProRule" id="PRU01023"/>
    </source>
</evidence>
<dbReference type="InterPro" id="IPR023267">
    <property type="entry name" value="RCMT"/>
</dbReference>
<name>A0A086J9S9_TOXGO</name>
<dbReference type="InterPro" id="IPR011023">
    <property type="entry name" value="Nop2p"/>
</dbReference>
<evidence type="ECO:0000256" key="4">
    <source>
        <dbReference type="ARBA" id="ARBA00022603"/>
    </source>
</evidence>
<feature type="compositionally biased region" description="Basic residues" evidence="10">
    <location>
        <begin position="63"/>
        <end position="72"/>
    </location>
</feature>
<dbReference type="Pfam" id="PF22458">
    <property type="entry name" value="RsmF-B_ferredox"/>
    <property type="match status" value="1"/>
</dbReference>
<dbReference type="PROSITE" id="PS51686">
    <property type="entry name" value="SAM_MT_RSMB_NOP"/>
    <property type="match status" value="1"/>
</dbReference>
<dbReference type="AlphaFoldDB" id="A0A086J9S9"/>
<accession>A0A086J9S9</accession>
<feature type="compositionally biased region" description="Acidic residues" evidence="10">
    <location>
        <begin position="127"/>
        <end position="137"/>
    </location>
</feature>
<keyword evidence="6 9" id="KW-0949">S-adenosyl-L-methionine</keyword>
<dbReference type="Gene3D" id="3.40.50.150">
    <property type="entry name" value="Vaccinia Virus protein VP39"/>
    <property type="match status" value="1"/>
</dbReference>
<dbReference type="Gene3D" id="3.30.70.1170">
    <property type="entry name" value="Sun protein, domain 3"/>
    <property type="match status" value="1"/>
</dbReference>
<evidence type="ECO:0000256" key="8">
    <source>
        <dbReference type="ARBA" id="ARBA00023242"/>
    </source>
</evidence>
<feature type="compositionally biased region" description="Polar residues" evidence="10">
    <location>
        <begin position="52"/>
        <end position="61"/>
    </location>
</feature>
<feature type="region of interest" description="Disordered" evidence="10">
    <location>
        <begin position="631"/>
        <end position="804"/>
    </location>
</feature>
<gene>
    <name evidence="12" type="ORF">TGP89_288530</name>
</gene>
<reference evidence="12 13" key="1">
    <citation type="submission" date="2014-03" db="EMBL/GenBank/DDBJ databases">
        <authorList>
            <person name="Sibley D."/>
            <person name="Venepally P."/>
            <person name="Karamycheva S."/>
            <person name="Hadjithomas M."/>
            <person name="Khan A."/>
            <person name="Brunk B."/>
            <person name="Roos D."/>
            <person name="Caler E."/>
            <person name="Lorenzi H."/>
        </authorList>
    </citation>
    <scope>NUCLEOTIDE SEQUENCE [LARGE SCALE GENOMIC DNA]</scope>
    <source>
        <strain evidence="13">p89</strain>
    </source>
</reference>
<evidence type="ECO:0000256" key="7">
    <source>
        <dbReference type="ARBA" id="ARBA00022884"/>
    </source>
</evidence>
<dbReference type="EC" id="2.1.1.-" evidence="12"/>
<keyword evidence="7 9" id="KW-0694">RNA-binding</keyword>
<dbReference type="GO" id="GO:0009383">
    <property type="term" value="F:rRNA (cytosine-C5-)-methyltransferase activity"/>
    <property type="evidence" value="ECO:0007669"/>
    <property type="project" value="TreeGrafter"/>
</dbReference>
<dbReference type="GO" id="GO:0070475">
    <property type="term" value="P:rRNA base methylation"/>
    <property type="evidence" value="ECO:0007669"/>
    <property type="project" value="TreeGrafter"/>
</dbReference>
<feature type="binding site" evidence="9">
    <location>
        <position position="446"/>
    </location>
    <ligand>
        <name>S-adenosyl-L-methionine</name>
        <dbReference type="ChEBI" id="CHEBI:59789"/>
    </ligand>
</feature>
<dbReference type="GO" id="GO:0003723">
    <property type="term" value="F:RNA binding"/>
    <property type="evidence" value="ECO:0007669"/>
    <property type="project" value="UniProtKB-UniRule"/>
</dbReference>
<dbReference type="EMBL" id="AEYI02002274">
    <property type="protein sequence ID" value="KFG28897.1"/>
    <property type="molecule type" value="Genomic_DNA"/>
</dbReference>
<feature type="compositionally biased region" description="Basic and acidic residues" evidence="10">
    <location>
        <begin position="655"/>
        <end position="664"/>
    </location>
</feature>
<proteinExistence type="inferred from homology"/>
<evidence type="ECO:0000259" key="11">
    <source>
        <dbReference type="PROSITE" id="PS51686"/>
    </source>
</evidence>
<evidence type="ECO:0000256" key="3">
    <source>
        <dbReference type="ARBA" id="ARBA00022517"/>
    </source>
</evidence>
<feature type="compositionally biased region" description="Basic and acidic residues" evidence="10">
    <location>
        <begin position="766"/>
        <end position="780"/>
    </location>
</feature>
<feature type="region of interest" description="Disordered" evidence="10">
    <location>
        <begin position="1"/>
        <end position="203"/>
    </location>
</feature>
<feature type="binding site" evidence="9">
    <location>
        <position position="419"/>
    </location>
    <ligand>
        <name>S-adenosyl-L-methionine</name>
        <dbReference type="ChEBI" id="CHEBI:59789"/>
    </ligand>
</feature>
<dbReference type="GO" id="GO:0000470">
    <property type="term" value="P:maturation of LSU-rRNA"/>
    <property type="evidence" value="ECO:0007669"/>
    <property type="project" value="TreeGrafter"/>
</dbReference>
<comment type="caution">
    <text evidence="12">The sequence shown here is derived from an EMBL/GenBank/DDBJ whole genome shotgun (WGS) entry which is preliminary data.</text>
</comment>
<evidence type="ECO:0000256" key="5">
    <source>
        <dbReference type="ARBA" id="ARBA00022679"/>
    </source>
</evidence>
<evidence type="ECO:0000256" key="1">
    <source>
        <dbReference type="ARBA" id="ARBA00004604"/>
    </source>
</evidence>
<dbReference type="InterPro" id="IPR049560">
    <property type="entry name" value="MeTrfase_RsmB-F_NOP2_cat"/>
</dbReference>
<dbReference type="InterPro" id="IPR023273">
    <property type="entry name" value="RCMT_NOP2"/>
</dbReference>
<evidence type="ECO:0000256" key="6">
    <source>
        <dbReference type="ARBA" id="ARBA00022691"/>
    </source>
</evidence>
<feature type="domain" description="SAM-dependent MTase RsmB/NOP-type" evidence="11">
    <location>
        <begin position="303"/>
        <end position="591"/>
    </location>
</feature>
<feature type="compositionally biased region" description="Acidic residues" evidence="10">
    <location>
        <begin position="90"/>
        <end position="99"/>
    </location>
</feature>
<keyword evidence="5 9" id="KW-0808">Transferase</keyword>
<evidence type="ECO:0000256" key="10">
    <source>
        <dbReference type="SAM" id="MobiDB-lite"/>
    </source>
</evidence>
<feature type="binding site" evidence="9">
    <location>
        <begin position="395"/>
        <end position="401"/>
    </location>
    <ligand>
        <name>S-adenosyl-L-methionine</name>
        <dbReference type="ChEBI" id="CHEBI:59789"/>
    </ligand>
</feature>
<dbReference type="Proteomes" id="UP000028828">
    <property type="component" value="Unassembled WGS sequence"/>
</dbReference>
<evidence type="ECO:0000313" key="12">
    <source>
        <dbReference type="EMBL" id="KFG28897.1"/>
    </source>
</evidence>
<comment type="subcellular location">
    <subcellularLocation>
        <location evidence="1">Nucleus</location>
        <location evidence="1">Nucleolus</location>
    </subcellularLocation>
</comment>
<keyword evidence="8" id="KW-0539">Nucleus</keyword>
<dbReference type="FunFam" id="3.30.70.1170:FF:000001">
    <property type="entry name" value="Ribosomal RNA methyltransferase Nop2"/>
    <property type="match status" value="1"/>
</dbReference>
<dbReference type="SUPFAM" id="SSF53335">
    <property type="entry name" value="S-adenosyl-L-methionine-dependent methyltransferases"/>
    <property type="match status" value="1"/>
</dbReference>
<sequence length="804" mass="87680">MKQKTASRQLDQKGGRIVGKQARQGRETVSTRGFQSQNVADVQAHKRKNASKIRTTATSAHVSWKKHPNGRRRAAETDSAGSVESRESELANESEEELNVEQNSAHDTSGQESGPEDGGKFLLGESSEGEDGSDEQISEGFGVDSEEEEEDSMSSERDEDEDHQQGPVSKKKRKRFATESEPVDDDDEPEGIGRKRGAGLTLSGGVVLDPSSMDLAVVKQRIEETLHNLANFVQFRVSQENKRRKSVAHQSSSKEDIGADGGVITRRQLIDQLAADIVSYYQYRPELVEYFLQLFKPQEAYAFFEANEENRPMTLRTNSLKTRRRDLAAALIARGCNVDPLGEWTKVGLKVYESTVPVGATPEYLAGHYMLQSAASLIPVMALAPQPGEKVVDMAAAPGGKTTYIAQLLKNEGILFANDAKKERCTSLMANLHRLGVTNCIVSCVDGRTLPTMLPPMDRALLDAPCTGSGIIARDPSIKVKRKPEDFAEHSKLQKQLLCAAVDAVNADSPTGGYIVYSTCSISVEENEQVVDYILTARNVKLVPLGVDIGVPGLSGFRGQQFHNSVPLYTRRFYPHVNNFDGFFVAKFKKLSNKKPERVQKDRRKHNPFVKVWDKEHWTPECMDQLMTFEEKETTESKTSITKENSGKGSALLPMRERKQKSGADRVPSNAESKRISSVREAAPGREAKTSNTSPVASGSRSSEGSSPVSPKQSVSSGGARPAQGKRPQKMANIKGKKSESGVTDLSSSDSAGSPAPTEVKGGKGSAERLGGRGKTDSGKKVGVTKKNSSVKTHEKASISKKRA</sequence>
<dbReference type="SMR" id="A0A086J9S9"/>
<feature type="compositionally biased region" description="Acidic residues" evidence="10">
    <location>
        <begin position="181"/>
        <end position="190"/>
    </location>
</feature>
<feature type="compositionally biased region" description="Polar residues" evidence="10">
    <location>
        <begin position="27"/>
        <end position="40"/>
    </location>
</feature>
<comment type="similarity">
    <text evidence="2 9">Belongs to the class I-like SAM-binding methyltransferase superfamily. RsmB/NOP family.</text>
</comment>
<feature type="compositionally biased region" description="Low complexity" evidence="10">
    <location>
        <begin position="694"/>
        <end position="719"/>
    </location>
</feature>
<keyword evidence="4 9" id="KW-0489">Methyltransferase</keyword>
<dbReference type="PANTHER" id="PTHR22807">
    <property type="entry name" value="NOP2 YEAST -RELATED NOL1/NOP2/FMU SUN DOMAIN-CONTAINING"/>
    <property type="match status" value="1"/>
</dbReference>
<feature type="active site" description="Nucleophile" evidence="9">
    <location>
        <position position="520"/>
    </location>
</feature>
<keyword evidence="3" id="KW-0690">Ribosome biogenesis</keyword>
<dbReference type="InterPro" id="IPR029063">
    <property type="entry name" value="SAM-dependent_MTases_sf"/>
</dbReference>
<organism evidence="12 13">
    <name type="scientific">Toxoplasma gondii p89</name>
    <dbReference type="NCBI Taxonomy" id="943119"/>
    <lineage>
        <taxon>Eukaryota</taxon>
        <taxon>Sar</taxon>
        <taxon>Alveolata</taxon>
        <taxon>Apicomplexa</taxon>
        <taxon>Conoidasida</taxon>
        <taxon>Coccidia</taxon>
        <taxon>Eucoccidiorida</taxon>
        <taxon>Eimeriorina</taxon>
        <taxon>Sarcocystidae</taxon>
        <taxon>Toxoplasma</taxon>
    </lineage>
</organism>
<dbReference type="Pfam" id="PF01189">
    <property type="entry name" value="Methyltr_RsmB-F"/>
    <property type="match status" value="1"/>
</dbReference>
<feature type="compositionally biased region" description="Acidic residues" evidence="10">
    <location>
        <begin position="144"/>
        <end position="162"/>
    </location>
</feature>
<dbReference type="VEuPathDB" id="ToxoDB:TGP89_288530"/>
<dbReference type="PRINTS" id="PR02012">
    <property type="entry name" value="RCMTNOP2"/>
</dbReference>
<feature type="compositionally biased region" description="Polar residues" evidence="10">
    <location>
        <begin position="741"/>
        <end position="752"/>
    </location>
</feature>
<evidence type="ECO:0000313" key="13">
    <source>
        <dbReference type="Proteomes" id="UP000028828"/>
    </source>
</evidence>
<dbReference type="InterPro" id="IPR054728">
    <property type="entry name" value="RsmB-like_ferredoxin"/>
</dbReference>